<reference evidence="17 18" key="1">
    <citation type="submission" date="2020-11" db="EMBL/GenBank/DDBJ databases">
        <authorList>
            <person name="Wallbank WR R."/>
            <person name="Pardo Diaz C."/>
            <person name="Kozak K."/>
            <person name="Martin S."/>
            <person name="Jiggins C."/>
            <person name="Moest M."/>
            <person name="Warren A I."/>
            <person name="Generalovic N T."/>
            <person name="Byers J.R.P. K."/>
            <person name="Montejo-Kovacevich G."/>
            <person name="Yen C E."/>
        </authorList>
    </citation>
    <scope>NUCLEOTIDE SEQUENCE [LARGE SCALE GENOMIC DNA]</scope>
</reference>
<evidence type="ECO:0000256" key="7">
    <source>
        <dbReference type="ARBA" id="ARBA00023054"/>
    </source>
</evidence>
<keyword evidence="5" id="KW-0677">Repeat</keyword>
<keyword evidence="18" id="KW-1185">Reference proteome</keyword>
<evidence type="ECO:0000256" key="13">
    <source>
        <dbReference type="ARBA" id="ARBA00031862"/>
    </source>
</evidence>
<dbReference type="OMA" id="SFMEMMT"/>
<keyword evidence="4" id="KW-0433">Leucine-rich repeat</keyword>
<name>A0A7R8YVN3_HERIL</name>
<dbReference type="InterPro" id="IPR001611">
    <property type="entry name" value="Leu-rich_rpt"/>
</dbReference>
<sequence length="559" mass="65320">MSQGPKVISEIIHPELEPGVINHEMIRQAIEDNYHKGEAGRLERLEEVEYNSVEVLRLDFQNILRIDHLWVLPNLTKLSLNFNRLDKIENLDTLVALKELDLSFNYIEKIENLDNLKNLEILSLFNNEIELIENLDSLENLIILSLGNNKISTPKGIERFRFLSKLHCLNLEGNPLQEVDGYPLKKYIHAILPNLKYYQYAFIMNEMKEEASALYELQLRQIEENEQEEIELREKRAKAIADEQRLSSSFVENLNEHQLFESLFENDEDGRALRMIGDDAEELIKEYRNDIYAITQQIYQLGLEKHEERLDEIEMFEECVREGQKRAQITGQTTVENFLAEKEDIFSKTKTILKRVEAMAAHNEEADAIEGMEDVEKQLGLFNARMDYTWQQLMEEEVQLFETVEEATAQFDHTIQDLMNQFIEQAQTYFVQLRDVSLNFSDALSEAVTGYITFMSASGAEDKVPQELKECLEDKDAIMNLIAGMRDNHMQKIDAREDRLVSRGRQWVSSLIEEMQKSEIQRNRAKIMEINYFLDQMKESFEQLQADVHEEALKEEGAI</sequence>
<evidence type="ECO:0000256" key="12">
    <source>
        <dbReference type="ARBA" id="ARBA00030843"/>
    </source>
</evidence>
<accession>A0A7R8YVN3</accession>
<gene>
    <name evidence="17" type="ORF">HERILL_LOCUS9281</name>
</gene>
<keyword evidence="9" id="KW-0206">Cytoskeleton</keyword>
<dbReference type="Pfam" id="PF12799">
    <property type="entry name" value="LRR_4"/>
    <property type="match status" value="1"/>
</dbReference>
<dbReference type="AlphaFoldDB" id="A0A7R8YVN3"/>
<dbReference type="SMART" id="SM00365">
    <property type="entry name" value="LRR_SD22"/>
    <property type="match status" value="4"/>
</dbReference>
<keyword evidence="3" id="KW-0963">Cytoplasm</keyword>
<evidence type="ECO:0000256" key="4">
    <source>
        <dbReference type="ARBA" id="ARBA00022614"/>
    </source>
</evidence>
<dbReference type="GO" id="GO:0005929">
    <property type="term" value="C:cilium"/>
    <property type="evidence" value="ECO:0007669"/>
    <property type="project" value="TreeGrafter"/>
</dbReference>
<evidence type="ECO:0000256" key="11">
    <source>
        <dbReference type="ARBA" id="ARBA00024433"/>
    </source>
</evidence>
<dbReference type="Proteomes" id="UP000594454">
    <property type="component" value="Chromosome 3"/>
</dbReference>
<evidence type="ECO:0000256" key="10">
    <source>
        <dbReference type="ARBA" id="ARBA00023273"/>
    </source>
</evidence>
<dbReference type="EMBL" id="LR899011">
    <property type="protein sequence ID" value="CAD7086509.1"/>
    <property type="molecule type" value="Genomic_DNA"/>
</dbReference>
<evidence type="ECO:0000313" key="17">
    <source>
        <dbReference type="EMBL" id="CAD7086509.1"/>
    </source>
</evidence>
<evidence type="ECO:0000256" key="15">
    <source>
        <dbReference type="ARBA" id="ARBA00040950"/>
    </source>
</evidence>
<keyword evidence="10" id="KW-0966">Cell projection</keyword>
<evidence type="ECO:0000256" key="14">
    <source>
        <dbReference type="ARBA" id="ARBA00038378"/>
    </source>
</evidence>
<keyword evidence="7 16" id="KW-0175">Coiled coil</keyword>
<feature type="coiled-coil region" evidence="16">
    <location>
        <begin position="205"/>
        <end position="242"/>
    </location>
</feature>
<evidence type="ECO:0000256" key="6">
    <source>
        <dbReference type="ARBA" id="ARBA00022846"/>
    </source>
</evidence>
<comment type="similarity">
    <text evidence="14">Belongs to the DRC3 family.</text>
</comment>
<keyword evidence="6" id="KW-0282">Flagellum</keyword>
<keyword evidence="8" id="KW-0969">Cilium</keyword>
<evidence type="ECO:0000256" key="2">
    <source>
        <dbReference type="ARBA" id="ARBA00004611"/>
    </source>
</evidence>
<protein>
    <recommendedName>
        <fullName evidence="11">Dynein axonemal assembly factor 1 homolog</fullName>
    </recommendedName>
    <alternativeName>
        <fullName evidence="13">Defective transmitter-recycling protein</fullName>
    </alternativeName>
    <alternativeName>
        <fullName evidence="15">Dynein regulatory complex subunit 3</fullName>
    </alternativeName>
    <alternativeName>
        <fullName evidence="12">Leucine-rich repeat-containing protein 50 homolog</fullName>
    </alternativeName>
</protein>
<evidence type="ECO:0000256" key="5">
    <source>
        <dbReference type="ARBA" id="ARBA00022737"/>
    </source>
</evidence>
<evidence type="ECO:0000256" key="3">
    <source>
        <dbReference type="ARBA" id="ARBA00022490"/>
    </source>
</evidence>
<dbReference type="InterPro" id="IPR025875">
    <property type="entry name" value="Leu-rich_rpt_4"/>
</dbReference>
<evidence type="ECO:0000256" key="8">
    <source>
        <dbReference type="ARBA" id="ARBA00023069"/>
    </source>
</evidence>
<dbReference type="PROSITE" id="PS51450">
    <property type="entry name" value="LRR"/>
    <property type="match status" value="3"/>
</dbReference>
<dbReference type="SUPFAM" id="SSF52075">
    <property type="entry name" value="Outer arm dynein light chain 1"/>
    <property type="match status" value="1"/>
</dbReference>
<evidence type="ECO:0000256" key="16">
    <source>
        <dbReference type="SAM" id="Coils"/>
    </source>
</evidence>
<comment type="function">
    <text evidence="1">Cilium-specific protein required for cilia structures.</text>
</comment>
<dbReference type="PANTHER" id="PTHR45973">
    <property type="entry name" value="PROTEIN PHOSPHATASE 1 REGULATORY SUBUNIT SDS22-RELATED"/>
    <property type="match status" value="1"/>
</dbReference>
<evidence type="ECO:0000256" key="9">
    <source>
        <dbReference type="ARBA" id="ARBA00023212"/>
    </source>
</evidence>
<evidence type="ECO:0000256" key="1">
    <source>
        <dbReference type="ARBA" id="ARBA00003843"/>
    </source>
</evidence>
<dbReference type="PANTHER" id="PTHR45973:SF12">
    <property type="entry name" value="DYNEIN REGULATORY COMPLEX SUBUNIT 3"/>
    <property type="match status" value="1"/>
</dbReference>
<dbReference type="InParanoid" id="A0A7R8YVN3"/>
<organism evidence="17 18">
    <name type="scientific">Hermetia illucens</name>
    <name type="common">Black soldier fly</name>
    <dbReference type="NCBI Taxonomy" id="343691"/>
    <lineage>
        <taxon>Eukaryota</taxon>
        <taxon>Metazoa</taxon>
        <taxon>Ecdysozoa</taxon>
        <taxon>Arthropoda</taxon>
        <taxon>Hexapoda</taxon>
        <taxon>Insecta</taxon>
        <taxon>Pterygota</taxon>
        <taxon>Neoptera</taxon>
        <taxon>Endopterygota</taxon>
        <taxon>Diptera</taxon>
        <taxon>Brachycera</taxon>
        <taxon>Stratiomyomorpha</taxon>
        <taxon>Stratiomyidae</taxon>
        <taxon>Hermetiinae</taxon>
        <taxon>Hermetia</taxon>
    </lineage>
</organism>
<proteinExistence type="inferred from homology"/>
<dbReference type="FunCoup" id="A0A7R8YVN3">
    <property type="interactions" value="51"/>
</dbReference>
<dbReference type="OrthoDB" id="27917at2759"/>
<dbReference type="Gene3D" id="3.80.10.10">
    <property type="entry name" value="Ribonuclease Inhibitor"/>
    <property type="match status" value="1"/>
</dbReference>
<evidence type="ECO:0000313" key="18">
    <source>
        <dbReference type="Proteomes" id="UP000594454"/>
    </source>
</evidence>
<dbReference type="InterPro" id="IPR032675">
    <property type="entry name" value="LRR_dom_sf"/>
</dbReference>
<dbReference type="InterPro" id="IPR050576">
    <property type="entry name" value="Cilia_flagella_integrity"/>
</dbReference>
<comment type="subcellular location">
    <subcellularLocation>
        <location evidence="2">Cytoplasm</location>
        <location evidence="2">Cytoskeleton</location>
        <location evidence="2">Flagellum axoneme</location>
    </subcellularLocation>
</comment>